<dbReference type="GO" id="GO:0005886">
    <property type="term" value="C:plasma membrane"/>
    <property type="evidence" value="ECO:0007669"/>
    <property type="project" value="UniProtKB-SubCell"/>
</dbReference>
<feature type="domain" description="Ammonium transporter AmtB-like" evidence="9">
    <location>
        <begin position="1"/>
        <end position="364"/>
    </location>
</feature>
<dbReference type="PANTHER" id="PTHR11730:SF6">
    <property type="entry name" value="AMMONIUM TRANSPORTER"/>
    <property type="match status" value="1"/>
</dbReference>
<feature type="transmembrane region" description="Helical" evidence="8">
    <location>
        <begin position="215"/>
        <end position="237"/>
    </location>
</feature>
<comment type="subcellular location">
    <subcellularLocation>
        <location evidence="8">Cell membrane</location>
        <topology evidence="8">Multi-pass membrane protein</topology>
    </subcellularLocation>
    <subcellularLocation>
        <location evidence="1">Membrane</location>
        <topology evidence="1">Multi-pass membrane protein</topology>
    </subcellularLocation>
</comment>
<evidence type="ECO:0000256" key="4">
    <source>
        <dbReference type="ARBA" id="ARBA00022692"/>
    </source>
</evidence>
<evidence type="ECO:0000256" key="5">
    <source>
        <dbReference type="ARBA" id="ARBA00022989"/>
    </source>
</evidence>
<dbReference type="Gene3D" id="1.10.3430.10">
    <property type="entry name" value="Ammonium transporter AmtB like domains"/>
    <property type="match status" value="1"/>
</dbReference>
<protein>
    <recommendedName>
        <fullName evidence="8">Ammonium transporter</fullName>
    </recommendedName>
</protein>
<dbReference type="AlphaFoldDB" id="A0A1V4AV77"/>
<evidence type="ECO:0000313" key="10">
    <source>
        <dbReference type="EMBL" id="OOP57024.1"/>
    </source>
</evidence>
<comment type="similarity">
    <text evidence="2 8">Belongs to the ammonia transporter channel (TC 1.A.11.2) family.</text>
</comment>
<dbReference type="InterPro" id="IPR024041">
    <property type="entry name" value="NH4_transpt_AmtB-like_dom"/>
</dbReference>
<dbReference type="GO" id="GO:0008519">
    <property type="term" value="F:ammonium channel activity"/>
    <property type="evidence" value="ECO:0007669"/>
    <property type="project" value="InterPro"/>
</dbReference>
<evidence type="ECO:0000256" key="6">
    <source>
        <dbReference type="ARBA" id="ARBA00023136"/>
    </source>
</evidence>
<keyword evidence="7 8" id="KW-0924">Ammonia transport</keyword>
<dbReference type="PANTHER" id="PTHR11730">
    <property type="entry name" value="AMMONIUM TRANSPORTER"/>
    <property type="match status" value="1"/>
</dbReference>
<dbReference type="InterPro" id="IPR018047">
    <property type="entry name" value="Ammonium_transpt_CS"/>
</dbReference>
<name>A0A1V4AV77_9BACT</name>
<keyword evidence="3 8" id="KW-0813">Transport</keyword>
<dbReference type="InterPro" id="IPR029020">
    <property type="entry name" value="Ammonium/urea_transptr"/>
</dbReference>
<feature type="transmembrane region" description="Helical" evidence="8">
    <location>
        <begin position="303"/>
        <end position="322"/>
    </location>
</feature>
<accession>A0A1V4AV77</accession>
<feature type="transmembrane region" description="Helical" evidence="8">
    <location>
        <begin position="342"/>
        <end position="364"/>
    </location>
</feature>
<dbReference type="NCBIfam" id="TIGR00836">
    <property type="entry name" value="amt"/>
    <property type="match status" value="1"/>
</dbReference>
<comment type="caution">
    <text evidence="10">The sequence shown here is derived from an EMBL/GenBank/DDBJ whole genome shotgun (WGS) entry which is preliminary data.</text>
</comment>
<evidence type="ECO:0000256" key="1">
    <source>
        <dbReference type="ARBA" id="ARBA00004141"/>
    </source>
</evidence>
<dbReference type="EMBL" id="AYTS01000049">
    <property type="protein sequence ID" value="OOP57024.1"/>
    <property type="molecule type" value="Genomic_DNA"/>
</dbReference>
<feature type="transmembrane region" description="Helical" evidence="8">
    <location>
        <begin position="20"/>
        <end position="44"/>
    </location>
</feature>
<feature type="transmembrane region" description="Helical" evidence="8">
    <location>
        <begin position="186"/>
        <end position="203"/>
    </location>
</feature>
<evidence type="ECO:0000256" key="2">
    <source>
        <dbReference type="ARBA" id="ARBA00005887"/>
    </source>
</evidence>
<dbReference type="STRING" id="1004156.AYP45_05720"/>
<evidence type="ECO:0000256" key="8">
    <source>
        <dbReference type="RuleBase" id="RU362002"/>
    </source>
</evidence>
<keyword evidence="4 8" id="KW-0812">Transmembrane</keyword>
<proteinExistence type="inferred from homology"/>
<organism evidence="10 11">
    <name type="scientific">Candidatus Brocadia carolinensis</name>
    <dbReference type="NCBI Taxonomy" id="1004156"/>
    <lineage>
        <taxon>Bacteria</taxon>
        <taxon>Pseudomonadati</taxon>
        <taxon>Planctomycetota</taxon>
        <taxon>Candidatus Brocadiia</taxon>
        <taxon>Candidatus Brocadiales</taxon>
        <taxon>Candidatus Brocadiaceae</taxon>
        <taxon>Candidatus Brocadia</taxon>
    </lineage>
</organism>
<sequence>MQAGFAFLGGFLRQKNMLSYMAHCFIDSTFGAMVFFFFGFAFMFGGSKLAPGLENGNAWIGNDGFMLLGGSYDVQTIMFWLFQMVFATKTVSIIAGAVAERLKFGAYLIYSFLVCGLIYPIYGHWVWGGGWLSTLPFGAGVKDFAGCACVHTIGGVMAFVGAWALGPRKGKYNPDGSPNAIPGHNIAYMVIGTFILAFGWFGFNAGSTLAATDLRISVIATNTFIAAAAGATVMLFLTWSMTGYIDVPYICNGALAGLVAITAPCAYVAPWAAVVIGVLAALIMRGSIWLVEVKMKVDDPLGAVAVHAANGMWGMLAVGFFADGTYGGVSGLITGSGWQLLAQFIGTVVALAWAFAWGCGVFFYSKISYGHQGV</sequence>
<dbReference type="Pfam" id="PF00909">
    <property type="entry name" value="Ammonium_transp"/>
    <property type="match status" value="1"/>
</dbReference>
<dbReference type="PROSITE" id="PS01219">
    <property type="entry name" value="AMMONIUM_TRANSP"/>
    <property type="match status" value="1"/>
</dbReference>
<feature type="transmembrane region" description="Helical" evidence="8">
    <location>
        <begin position="104"/>
        <end position="123"/>
    </location>
</feature>
<reference evidence="10 11" key="1">
    <citation type="journal article" date="2017" name="Water Res.">
        <title>Discovery and metagenomic analysis of an anammox bacterial enrichment related to Candidatus "Brocadia caroliniensis" in a full-scale glycerol-fed nitritation-denitritation separate centrate treatment process.</title>
        <authorList>
            <person name="Park H."/>
            <person name="Brotto A.C."/>
            <person name="van Loosdrecht M.C."/>
            <person name="Chandran K."/>
        </authorList>
    </citation>
    <scope>NUCLEOTIDE SEQUENCE [LARGE SCALE GENOMIC DNA]</scope>
    <source>
        <strain evidence="10">26THWARD</strain>
    </source>
</reference>
<evidence type="ECO:0000259" key="9">
    <source>
        <dbReference type="Pfam" id="PF00909"/>
    </source>
</evidence>
<keyword evidence="6 8" id="KW-0472">Membrane</keyword>
<feature type="transmembrane region" description="Helical" evidence="8">
    <location>
        <begin position="143"/>
        <end position="165"/>
    </location>
</feature>
<gene>
    <name evidence="10" type="ORF">AYP45_05720</name>
</gene>
<keyword evidence="5 8" id="KW-1133">Transmembrane helix</keyword>
<feature type="transmembrane region" description="Helical" evidence="8">
    <location>
        <begin position="77"/>
        <end position="97"/>
    </location>
</feature>
<evidence type="ECO:0000313" key="11">
    <source>
        <dbReference type="Proteomes" id="UP000189681"/>
    </source>
</evidence>
<dbReference type="Proteomes" id="UP000189681">
    <property type="component" value="Unassembled WGS sequence"/>
</dbReference>
<feature type="transmembrane region" description="Helical" evidence="8">
    <location>
        <begin position="244"/>
        <end position="263"/>
    </location>
</feature>
<dbReference type="SUPFAM" id="SSF111352">
    <property type="entry name" value="Ammonium transporter"/>
    <property type="match status" value="1"/>
</dbReference>
<dbReference type="GO" id="GO:0097272">
    <property type="term" value="P:ammonium homeostasis"/>
    <property type="evidence" value="ECO:0007669"/>
    <property type="project" value="TreeGrafter"/>
</dbReference>
<dbReference type="InterPro" id="IPR001905">
    <property type="entry name" value="Ammonium_transpt"/>
</dbReference>
<evidence type="ECO:0000256" key="7">
    <source>
        <dbReference type="ARBA" id="ARBA00023177"/>
    </source>
</evidence>
<feature type="transmembrane region" description="Helical" evidence="8">
    <location>
        <begin position="269"/>
        <end position="291"/>
    </location>
</feature>
<evidence type="ECO:0000256" key="3">
    <source>
        <dbReference type="ARBA" id="ARBA00022448"/>
    </source>
</evidence>